<reference evidence="7" key="1">
    <citation type="submission" date="2024-07" db="EMBL/GenBank/DDBJ databases">
        <authorList>
            <person name="Bringhurst R.M."/>
            <person name="Homer T.E."/>
        </authorList>
    </citation>
    <scope>NUCLEOTIDE SEQUENCE</scope>
</reference>
<evidence type="ECO:0000313" key="7">
    <source>
        <dbReference type="EMBL" id="XDJ15051.1"/>
    </source>
</evidence>
<dbReference type="GO" id="GO:0032259">
    <property type="term" value="P:methylation"/>
    <property type="evidence" value="ECO:0007669"/>
    <property type="project" value="UniProtKB-KW"/>
</dbReference>
<dbReference type="PROSITE" id="PS00091">
    <property type="entry name" value="THYMIDYLATE_SYNTHASE"/>
    <property type="match status" value="1"/>
</dbReference>
<dbReference type="GO" id="GO:0006231">
    <property type="term" value="P:dTMP biosynthetic process"/>
    <property type="evidence" value="ECO:0007669"/>
    <property type="project" value="InterPro"/>
</dbReference>
<dbReference type="InterPro" id="IPR045097">
    <property type="entry name" value="Thymidate_synth/dCMP_Mease"/>
</dbReference>
<feature type="domain" description="Thymidylate synthase/dCMP hydroxymethylase" evidence="6">
    <location>
        <begin position="28"/>
        <end position="414"/>
    </location>
</feature>
<dbReference type="InterPro" id="IPR023451">
    <property type="entry name" value="Thymidate_synth/dCMP_Mease_dom"/>
</dbReference>
<sequence length="416" mass="47979">MNDYFRTGGEAPAAGPDEVPFWDNQFDHQYNYWLRRIMDEGERRDDRTKTGTISMFGDVNMKFDLRRNFPAITGKRLAFKTMKIETIDWMLKGKTDLKTLKELGVGIWDLNVKPGTEVYEGPELTLEQRVALLTDQQKKTFGEFQENFRKEAEKWSSTSEQGILNSLHLRLNNWGVPDRALSDGYLGPIYGKQWRAHDDVRVIPASTLYNPDKARDLFARGFEHTGFENQTEIVIRRQIDQIALIETALKNEVLFHQGKIEKHSAGRRIILTGWNVAQLDEMQLPPCHTLAQFYVSSNTDEHGQHFLDCKLFLRSNDIFLGMPFNVAQYAMITEMLAHTHGLRARYFHVTEGDAHIYANHVDQVRKQLARPIIYKAPTLKIDRRIRSTSVLDIQTKDVELIGYESYDSIKAPIAGN</sequence>
<dbReference type="CDD" id="cd00351">
    <property type="entry name" value="TS_Pyrimidine_HMase"/>
    <property type="match status" value="1"/>
</dbReference>
<evidence type="ECO:0000259" key="6">
    <source>
        <dbReference type="Pfam" id="PF00303"/>
    </source>
</evidence>
<dbReference type="NCBIfam" id="TIGR03284">
    <property type="entry name" value="thym_sym"/>
    <property type="match status" value="1"/>
</dbReference>
<dbReference type="EC" id="2.1.1.45" evidence="1"/>
<dbReference type="PANTHER" id="PTHR11548:SF1">
    <property type="entry name" value="THYMIDYLATE SYNTHASE 1"/>
    <property type="match status" value="1"/>
</dbReference>
<evidence type="ECO:0000256" key="4">
    <source>
        <dbReference type="ARBA" id="ARBA00022727"/>
    </source>
</evidence>
<dbReference type="InterPro" id="IPR020940">
    <property type="entry name" value="Thymidylate_synthase_AS"/>
</dbReference>
<keyword evidence="2" id="KW-0489">Methyltransferase</keyword>
<evidence type="ECO:0000256" key="2">
    <source>
        <dbReference type="ARBA" id="ARBA00022603"/>
    </source>
</evidence>
<accession>A0AB39CDR9</accession>
<evidence type="ECO:0000256" key="5">
    <source>
        <dbReference type="PROSITE-ProRule" id="PRU10016"/>
    </source>
</evidence>
<evidence type="ECO:0000256" key="1">
    <source>
        <dbReference type="ARBA" id="ARBA00011947"/>
    </source>
</evidence>
<proteinExistence type="predicted"/>
<organism evidence="7">
    <name type="scientific">Pseudomonas phage HRDY3</name>
    <dbReference type="NCBI Taxonomy" id="3236930"/>
    <lineage>
        <taxon>Viruses</taxon>
    </lineage>
</organism>
<keyword evidence="3" id="KW-0808">Transferase</keyword>
<dbReference type="EMBL" id="PQ015379">
    <property type="protein sequence ID" value="XDJ15051.1"/>
    <property type="molecule type" value="Genomic_DNA"/>
</dbReference>
<feature type="active site" evidence="5">
    <location>
        <position position="287"/>
    </location>
</feature>
<keyword evidence="4" id="KW-0545">Nucleotide biosynthesis</keyword>
<dbReference type="InterPro" id="IPR036926">
    <property type="entry name" value="Thymidate_synth/dCMP_Mease_sf"/>
</dbReference>
<name>A0AB39CDR9_9VIRU</name>
<dbReference type="InterPro" id="IPR000398">
    <property type="entry name" value="Thymidylate_synthase"/>
</dbReference>
<dbReference type="SUPFAM" id="SSF55831">
    <property type="entry name" value="Thymidylate synthase/dCMP hydroxymethylase"/>
    <property type="match status" value="1"/>
</dbReference>
<protein>
    <recommendedName>
        <fullName evidence="1">thymidylate synthase</fullName>
        <ecNumber evidence="1">2.1.1.45</ecNumber>
    </recommendedName>
</protein>
<evidence type="ECO:0000256" key="3">
    <source>
        <dbReference type="ARBA" id="ARBA00022679"/>
    </source>
</evidence>
<dbReference type="Gene3D" id="3.30.572.10">
    <property type="entry name" value="Thymidylate synthase/dCMP hydroxymethylase domain"/>
    <property type="match status" value="1"/>
</dbReference>
<dbReference type="PANTHER" id="PTHR11548">
    <property type="entry name" value="THYMIDYLATE SYNTHASE 1"/>
    <property type="match status" value="1"/>
</dbReference>
<dbReference type="GO" id="GO:0004799">
    <property type="term" value="F:thymidylate synthase activity"/>
    <property type="evidence" value="ECO:0007669"/>
    <property type="project" value="UniProtKB-EC"/>
</dbReference>
<dbReference type="Pfam" id="PF00303">
    <property type="entry name" value="Thymidylat_synt"/>
    <property type="match status" value="1"/>
</dbReference>